<name>A0A1G6RXA6_9GAMM</name>
<dbReference type="Pfam" id="PF13188">
    <property type="entry name" value="PAS_8"/>
    <property type="match status" value="1"/>
</dbReference>
<evidence type="ECO:0000256" key="6">
    <source>
        <dbReference type="ARBA" id="ARBA00022475"/>
    </source>
</evidence>
<dbReference type="FunFam" id="1.10.287.130:FF:000008">
    <property type="entry name" value="Two-component sensor histidine kinase"/>
    <property type="match status" value="1"/>
</dbReference>
<evidence type="ECO:0000256" key="14">
    <source>
        <dbReference type="ARBA" id="ARBA00022989"/>
    </source>
</evidence>
<evidence type="ECO:0000256" key="9">
    <source>
        <dbReference type="ARBA" id="ARBA00022679"/>
    </source>
</evidence>
<evidence type="ECO:0000256" key="2">
    <source>
        <dbReference type="ARBA" id="ARBA00004236"/>
    </source>
</evidence>
<sequence>MRKTRLPTPATLKRAWQHTAGRLAAVVLGSLLLGLLTGHPWPVLCAGLLGVLVWHYAQLHALLGQLNRREWLQRPDAQGVFAELARVLHLRQRENRERKRRLLGTLRAFRQAAAALPDAVVVLSRREQRIEWFNEASEHLLGLSYPKDIGSRFSNLVRSPQVTAWLEAGAAEPLIDVQGTGAEGLRLSMRLLEYTPEEQLLIARDISKLLHLEQVRRDFVANVSHELRTPLTVLHGYLDMIEPEDVPEWSGMLSEMRRQSGRMTQIVEDLLTLSRLESRESLPHERVDMPSMLSALRSEAEAMSLGRHRIEIDDRAGCDLLGSTKELHSAFSNLVVNAVRYTPEGGRVRVEFHPAAAGGVSLCVVDTGPGIAPQHLPRLTERFYRVSSSRSRDSGGTGLGLAIVKHILQLHQAQLAIDSEVGVGSRFCCVFDARHRIERGAV</sequence>
<dbReference type="SUPFAM" id="SSF47384">
    <property type="entry name" value="Homodimeric domain of signal transducing histidine kinase"/>
    <property type="match status" value="1"/>
</dbReference>
<dbReference type="SMART" id="SM00387">
    <property type="entry name" value="HATPase_c"/>
    <property type="match status" value="1"/>
</dbReference>
<comment type="subcellular location">
    <subcellularLocation>
        <location evidence="2">Cell membrane</location>
    </subcellularLocation>
</comment>
<dbReference type="GO" id="GO:0004721">
    <property type="term" value="F:phosphoprotein phosphatase activity"/>
    <property type="evidence" value="ECO:0007669"/>
    <property type="project" value="InterPro"/>
</dbReference>
<dbReference type="PANTHER" id="PTHR45453">
    <property type="entry name" value="PHOSPHATE REGULON SENSOR PROTEIN PHOR"/>
    <property type="match status" value="1"/>
</dbReference>
<keyword evidence="16" id="KW-0472">Membrane</keyword>
<dbReference type="InterPro" id="IPR021766">
    <property type="entry name" value="PhoR_N"/>
</dbReference>
<dbReference type="InterPro" id="IPR003594">
    <property type="entry name" value="HATPase_dom"/>
</dbReference>
<dbReference type="PROSITE" id="PS50109">
    <property type="entry name" value="HIS_KIN"/>
    <property type="match status" value="1"/>
</dbReference>
<evidence type="ECO:0000256" key="5">
    <source>
        <dbReference type="ARBA" id="ARBA00022448"/>
    </source>
</evidence>
<dbReference type="InterPro" id="IPR003661">
    <property type="entry name" value="HisK_dim/P_dom"/>
</dbReference>
<evidence type="ECO:0000256" key="7">
    <source>
        <dbReference type="ARBA" id="ARBA00022553"/>
    </source>
</evidence>
<dbReference type="OrthoDB" id="9813151at2"/>
<evidence type="ECO:0000256" key="4">
    <source>
        <dbReference type="ARBA" id="ARBA00019665"/>
    </source>
</evidence>
<dbReference type="GO" id="GO:0006817">
    <property type="term" value="P:phosphate ion transport"/>
    <property type="evidence" value="ECO:0007669"/>
    <property type="project" value="UniProtKB-KW"/>
</dbReference>
<protein>
    <recommendedName>
        <fullName evidence="4">Phosphate regulon sensor protein PhoR</fullName>
        <ecNumber evidence="3">2.7.13.3</ecNumber>
    </recommendedName>
</protein>
<keyword evidence="14" id="KW-1133">Transmembrane helix</keyword>
<dbReference type="InterPro" id="IPR035965">
    <property type="entry name" value="PAS-like_dom_sf"/>
</dbReference>
<dbReference type="PANTHER" id="PTHR45453:SF1">
    <property type="entry name" value="PHOSPHATE REGULON SENSOR PROTEIN PHOR"/>
    <property type="match status" value="1"/>
</dbReference>
<dbReference type="Gene3D" id="3.30.450.20">
    <property type="entry name" value="PAS domain"/>
    <property type="match status" value="1"/>
</dbReference>
<dbReference type="Pfam" id="PF00512">
    <property type="entry name" value="HisKA"/>
    <property type="match status" value="1"/>
</dbReference>
<dbReference type="RefSeq" id="WP_091237679.1">
    <property type="nucleotide sequence ID" value="NZ_FNAG01000001.1"/>
</dbReference>
<evidence type="ECO:0000256" key="16">
    <source>
        <dbReference type="ARBA" id="ARBA00023136"/>
    </source>
</evidence>
<dbReference type="Pfam" id="PF11808">
    <property type="entry name" value="PhoR"/>
    <property type="match status" value="1"/>
</dbReference>
<dbReference type="InterPro" id="IPR036097">
    <property type="entry name" value="HisK_dim/P_sf"/>
</dbReference>
<dbReference type="STRING" id="265719.SAMN04488509_101165"/>
<dbReference type="NCBIfam" id="TIGR02966">
    <property type="entry name" value="phoR_proteo"/>
    <property type="match status" value="1"/>
</dbReference>
<dbReference type="GO" id="GO:0005524">
    <property type="term" value="F:ATP binding"/>
    <property type="evidence" value="ECO:0007669"/>
    <property type="project" value="UniProtKB-KW"/>
</dbReference>
<keyword evidence="5" id="KW-0813">Transport</keyword>
<evidence type="ECO:0000256" key="12">
    <source>
        <dbReference type="ARBA" id="ARBA00022777"/>
    </source>
</evidence>
<keyword evidence="12 19" id="KW-0418">Kinase</keyword>
<evidence type="ECO:0000256" key="17">
    <source>
        <dbReference type="ARBA" id="ARBA00025207"/>
    </source>
</evidence>
<evidence type="ECO:0000313" key="19">
    <source>
        <dbReference type="EMBL" id="SDD09310.1"/>
    </source>
</evidence>
<dbReference type="EMBL" id="FNAG01000001">
    <property type="protein sequence ID" value="SDD09310.1"/>
    <property type="molecule type" value="Genomic_DNA"/>
</dbReference>
<keyword evidence="10" id="KW-0812">Transmembrane</keyword>
<keyword evidence="8" id="KW-0592">Phosphate transport</keyword>
<proteinExistence type="predicted"/>
<reference evidence="19 20" key="1">
    <citation type="submission" date="2016-10" db="EMBL/GenBank/DDBJ databases">
        <authorList>
            <person name="de Groot N.N."/>
        </authorList>
    </citation>
    <scope>NUCLEOTIDE SEQUENCE [LARGE SCALE GENOMIC DNA]</scope>
    <source>
        <strain evidence="19 20">DSM 16957</strain>
    </source>
</reference>
<keyword evidence="20" id="KW-1185">Reference proteome</keyword>
<evidence type="ECO:0000256" key="15">
    <source>
        <dbReference type="ARBA" id="ARBA00023012"/>
    </source>
</evidence>
<organism evidence="19 20">
    <name type="scientific">Aquimonas voraii</name>
    <dbReference type="NCBI Taxonomy" id="265719"/>
    <lineage>
        <taxon>Bacteria</taxon>
        <taxon>Pseudomonadati</taxon>
        <taxon>Pseudomonadota</taxon>
        <taxon>Gammaproteobacteria</taxon>
        <taxon>Lysobacterales</taxon>
        <taxon>Lysobacteraceae</taxon>
        <taxon>Aquimonas</taxon>
    </lineage>
</organism>
<evidence type="ECO:0000256" key="8">
    <source>
        <dbReference type="ARBA" id="ARBA00022592"/>
    </source>
</evidence>
<gene>
    <name evidence="19" type="ORF">SAMN04488509_101165</name>
</gene>
<dbReference type="SUPFAM" id="SSF55785">
    <property type="entry name" value="PYP-like sensor domain (PAS domain)"/>
    <property type="match status" value="1"/>
</dbReference>
<dbReference type="GO" id="GO:0016036">
    <property type="term" value="P:cellular response to phosphate starvation"/>
    <property type="evidence" value="ECO:0007669"/>
    <property type="project" value="TreeGrafter"/>
</dbReference>
<dbReference type="GO" id="GO:0000155">
    <property type="term" value="F:phosphorelay sensor kinase activity"/>
    <property type="evidence" value="ECO:0007669"/>
    <property type="project" value="InterPro"/>
</dbReference>
<dbReference type="InterPro" id="IPR036890">
    <property type="entry name" value="HATPase_C_sf"/>
</dbReference>
<dbReference type="Gene3D" id="3.30.565.10">
    <property type="entry name" value="Histidine kinase-like ATPase, C-terminal domain"/>
    <property type="match status" value="1"/>
</dbReference>
<keyword evidence="9" id="KW-0808">Transferase</keyword>
<dbReference type="SMART" id="SM00388">
    <property type="entry name" value="HisKA"/>
    <property type="match status" value="1"/>
</dbReference>
<dbReference type="PRINTS" id="PR00344">
    <property type="entry name" value="BCTRLSENSOR"/>
</dbReference>
<keyword evidence="6" id="KW-1003">Cell membrane</keyword>
<dbReference type="SMART" id="SM00091">
    <property type="entry name" value="PAS"/>
    <property type="match status" value="1"/>
</dbReference>
<dbReference type="InterPro" id="IPR000014">
    <property type="entry name" value="PAS"/>
</dbReference>
<keyword evidence="11" id="KW-0547">Nucleotide-binding</keyword>
<dbReference type="InterPro" id="IPR050351">
    <property type="entry name" value="BphY/WalK/GraS-like"/>
</dbReference>
<keyword evidence="15" id="KW-0902">Two-component regulatory system</keyword>
<dbReference type="InterPro" id="IPR004358">
    <property type="entry name" value="Sig_transdc_His_kin-like_C"/>
</dbReference>
<evidence type="ECO:0000256" key="11">
    <source>
        <dbReference type="ARBA" id="ARBA00022741"/>
    </source>
</evidence>
<keyword evidence="13" id="KW-0067">ATP-binding</keyword>
<dbReference type="GO" id="GO:0005886">
    <property type="term" value="C:plasma membrane"/>
    <property type="evidence" value="ECO:0007669"/>
    <property type="project" value="UniProtKB-SubCell"/>
</dbReference>
<keyword evidence="7" id="KW-0597">Phosphoprotein</keyword>
<dbReference type="AlphaFoldDB" id="A0A1G6RXA6"/>
<dbReference type="InterPro" id="IPR005467">
    <property type="entry name" value="His_kinase_dom"/>
</dbReference>
<dbReference type="SUPFAM" id="SSF55874">
    <property type="entry name" value="ATPase domain of HSP90 chaperone/DNA topoisomerase II/histidine kinase"/>
    <property type="match status" value="1"/>
</dbReference>
<dbReference type="Gene3D" id="1.10.287.130">
    <property type="match status" value="1"/>
</dbReference>
<accession>A0A1G6RXA6</accession>
<evidence type="ECO:0000256" key="3">
    <source>
        <dbReference type="ARBA" id="ARBA00012438"/>
    </source>
</evidence>
<comment type="catalytic activity">
    <reaction evidence="1">
        <text>ATP + protein L-histidine = ADP + protein N-phospho-L-histidine.</text>
        <dbReference type="EC" id="2.7.13.3"/>
    </reaction>
</comment>
<evidence type="ECO:0000256" key="10">
    <source>
        <dbReference type="ARBA" id="ARBA00022692"/>
    </source>
</evidence>
<comment type="function">
    <text evidence="17">Member of the two-component regulatory system PhoR/PhoB involved in the phosphate regulon genes expression. PhoR may function as a membrane-associated protein kinase that phosphorylates PhoB in response to environmental signals.</text>
</comment>
<evidence type="ECO:0000313" key="20">
    <source>
        <dbReference type="Proteomes" id="UP000199603"/>
    </source>
</evidence>
<dbReference type="EC" id="2.7.13.3" evidence="3"/>
<dbReference type="Proteomes" id="UP000199603">
    <property type="component" value="Unassembled WGS sequence"/>
</dbReference>
<evidence type="ECO:0000256" key="13">
    <source>
        <dbReference type="ARBA" id="ARBA00022840"/>
    </source>
</evidence>
<feature type="domain" description="Histidine kinase" evidence="18">
    <location>
        <begin position="222"/>
        <end position="435"/>
    </location>
</feature>
<evidence type="ECO:0000256" key="1">
    <source>
        <dbReference type="ARBA" id="ARBA00000085"/>
    </source>
</evidence>
<evidence type="ECO:0000259" key="18">
    <source>
        <dbReference type="PROSITE" id="PS50109"/>
    </source>
</evidence>
<dbReference type="InterPro" id="IPR014310">
    <property type="entry name" value="Sig_transdc_His_kinase_PhoR"/>
</dbReference>
<dbReference type="CDD" id="cd00082">
    <property type="entry name" value="HisKA"/>
    <property type="match status" value="1"/>
</dbReference>
<dbReference type="Pfam" id="PF02518">
    <property type="entry name" value="HATPase_c"/>
    <property type="match status" value="1"/>
</dbReference>